<evidence type="ECO:0000256" key="2">
    <source>
        <dbReference type="ARBA" id="ARBA00006495"/>
    </source>
</evidence>
<dbReference type="SUPFAM" id="SSF55060">
    <property type="entry name" value="GHMP Kinase, C-terminal domain"/>
    <property type="match status" value="1"/>
</dbReference>
<evidence type="ECO:0000256" key="10">
    <source>
        <dbReference type="ARBA" id="ARBA00022842"/>
    </source>
</evidence>
<evidence type="ECO:0000256" key="4">
    <source>
        <dbReference type="ARBA" id="ARBA00022490"/>
    </source>
</evidence>
<keyword evidence="11" id="KW-0443">Lipid metabolism</keyword>
<dbReference type="EMBL" id="JASSPP010000001">
    <property type="protein sequence ID" value="MDK9580180.1"/>
    <property type="molecule type" value="Genomic_DNA"/>
</dbReference>
<evidence type="ECO:0000256" key="12">
    <source>
        <dbReference type="ARBA" id="ARBA00029438"/>
    </source>
</evidence>
<dbReference type="Gene3D" id="3.30.230.10">
    <property type="match status" value="1"/>
</dbReference>
<evidence type="ECO:0000256" key="3">
    <source>
        <dbReference type="ARBA" id="ARBA00012103"/>
    </source>
</evidence>
<dbReference type="PRINTS" id="PR00959">
    <property type="entry name" value="MEVGALKINASE"/>
</dbReference>
<keyword evidence="16" id="KW-1185">Reference proteome</keyword>
<dbReference type="InterPro" id="IPR006204">
    <property type="entry name" value="GHMP_kinase_N_dom"/>
</dbReference>
<comment type="subcellular location">
    <subcellularLocation>
        <location evidence="1">Cytoplasm</location>
    </subcellularLocation>
</comment>
<organism evidence="15 16">
    <name type="scientific">Sneathia sanguinegens</name>
    <dbReference type="NCBI Taxonomy" id="40543"/>
    <lineage>
        <taxon>Bacteria</taxon>
        <taxon>Fusobacteriati</taxon>
        <taxon>Fusobacteriota</taxon>
        <taxon>Fusobacteriia</taxon>
        <taxon>Fusobacteriales</taxon>
        <taxon>Leptotrichiaceae</taxon>
        <taxon>Sneathia</taxon>
    </lineage>
</organism>
<dbReference type="InterPro" id="IPR006203">
    <property type="entry name" value="GHMP_knse_ATP-bd_CS"/>
</dbReference>
<evidence type="ECO:0000259" key="13">
    <source>
        <dbReference type="Pfam" id="PF00288"/>
    </source>
</evidence>
<keyword evidence="4" id="KW-0963">Cytoplasm</keyword>
<evidence type="ECO:0000256" key="11">
    <source>
        <dbReference type="ARBA" id="ARBA00023098"/>
    </source>
</evidence>
<dbReference type="Gene3D" id="3.30.70.890">
    <property type="entry name" value="GHMP kinase, C-terminal domain"/>
    <property type="match status" value="1"/>
</dbReference>
<dbReference type="InterPro" id="IPR006205">
    <property type="entry name" value="Mev_gal_kin"/>
</dbReference>
<evidence type="ECO:0000256" key="7">
    <source>
        <dbReference type="ARBA" id="ARBA00022741"/>
    </source>
</evidence>
<evidence type="ECO:0000256" key="5">
    <source>
        <dbReference type="ARBA" id="ARBA00022516"/>
    </source>
</evidence>
<dbReference type="PROSITE" id="PS00627">
    <property type="entry name" value="GHMP_KINASES_ATP"/>
    <property type="match status" value="1"/>
</dbReference>
<reference evidence="15 16" key="1">
    <citation type="submission" date="2023-06" db="EMBL/GenBank/DDBJ databases">
        <title>Antibody response to the Sneathia vaginalis cytopathogenic toxin A during pregnancy.</title>
        <authorList>
            <person name="Mccoy Z.T."/>
            <person name="Serrano M.G."/>
            <person name="Spaine K."/>
            <person name="Edwards D.J."/>
            <person name="Buck G.A."/>
            <person name="Jefferson K."/>
        </authorList>
    </citation>
    <scope>NUCLEOTIDE SEQUENCE [LARGE SCALE GENOMIC DNA]</scope>
    <source>
        <strain evidence="15 16">CCUG 42621</strain>
    </source>
</reference>
<dbReference type="InterPro" id="IPR020568">
    <property type="entry name" value="Ribosomal_Su5_D2-typ_SF"/>
</dbReference>
<evidence type="ECO:0000256" key="8">
    <source>
        <dbReference type="ARBA" id="ARBA00022777"/>
    </source>
</evidence>
<dbReference type="InterPro" id="IPR013750">
    <property type="entry name" value="GHMP_kinase_C_dom"/>
</dbReference>
<dbReference type="RefSeq" id="WP_285152556.1">
    <property type="nucleotide sequence ID" value="NZ_JASSPP010000001.1"/>
</dbReference>
<gene>
    <name evidence="15" type="ORF">QQA45_01400</name>
</gene>
<evidence type="ECO:0000259" key="14">
    <source>
        <dbReference type="Pfam" id="PF08544"/>
    </source>
</evidence>
<evidence type="ECO:0000313" key="16">
    <source>
        <dbReference type="Proteomes" id="UP001225134"/>
    </source>
</evidence>
<comment type="similarity">
    <text evidence="2">Belongs to the GHMP kinase family. Mevalonate kinase subfamily.</text>
</comment>
<keyword evidence="10" id="KW-0460">Magnesium</keyword>
<evidence type="ECO:0000256" key="9">
    <source>
        <dbReference type="ARBA" id="ARBA00022840"/>
    </source>
</evidence>
<dbReference type="Proteomes" id="UP001225134">
    <property type="component" value="Unassembled WGS sequence"/>
</dbReference>
<dbReference type="Pfam" id="PF00288">
    <property type="entry name" value="GHMP_kinases_N"/>
    <property type="match status" value="1"/>
</dbReference>
<keyword evidence="5" id="KW-0444">Lipid biosynthesis</keyword>
<feature type="domain" description="GHMP kinase C-terminal" evidence="14">
    <location>
        <begin position="138"/>
        <end position="208"/>
    </location>
</feature>
<keyword evidence="6" id="KW-0808">Transferase</keyword>
<evidence type="ECO:0000313" key="15">
    <source>
        <dbReference type="EMBL" id="MDK9580180.1"/>
    </source>
</evidence>
<dbReference type="InterPro" id="IPR036554">
    <property type="entry name" value="GHMP_kinase_C_sf"/>
</dbReference>
<dbReference type="EC" id="2.7.1.36" evidence="3"/>
<dbReference type="InterPro" id="IPR014721">
    <property type="entry name" value="Ribsml_uS5_D2-typ_fold_subgr"/>
</dbReference>
<evidence type="ECO:0000256" key="6">
    <source>
        <dbReference type="ARBA" id="ARBA00022679"/>
    </source>
</evidence>
<dbReference type="PANTHER" id="PTHR43290:SF2">
    <property type="entry name" value="MEVALONATE KINASE"/>
    <property type="match status" value="1"/>
</dbReference>
<comment type="pathway">
    <text evidence="12">Isoprenoid biosynthesis; isopentenyl diphosphate biosynthesis via mevalonate pathway; isopentenyl diphosphate from (R)-mevalonate: step 1/3.</text>
</comment>
<dbReference type="SUPFAM" id="SSF54211">
    <property type="entry name" value="Ribosomal protein S5 domain 2-like"/>
    <property type="match status" value="1"/>
</dbReference>
<accession>A0ABT7HJM6</accession>
<feature type="domain" description="GHMP kinase N-terminal" evidence="13">
    <location>
        <begin position="13"/>
        <end position="63"/>
    </location>
</feature>
<dbReference type="Pfam" id="PF08544">
    <property type="entry name" value="GHMP_kinases_C"/>
    <property type="match status" value="1"/>
</dbReference>
<comment type="caution">
    <text evidence="15">The sequence shown here is derived from an EMBL/GenBank/DDBJ whole genome shotgun (WGS) entry which is preliminary data.</text>
</comment>
<evidence type="ECO:0000256" key="1">
    <source>
        <dbReference type="ARBA" id="ARBA00004496"/>
    </source>
</evidence>
<sequence>MEYIKNLLNIKEYIKIKSNIPISRGLGSSAALPVAMSRLVGADENKIAKIAEIKAHGNPSGIDSSVICSEKSLIFEKGKENIYINTKLEGYITIIDSGIQSSTKKAVEQVRMLNRIDIIDKLGEITEEAIKSYYDKKIYKLGELFYKAQEQLVKLGLSNERIDRLVKKAKYNSLGAKITGSGMGGCIIALCKNKKQAIKLKKEMKKEGVEGCWIVRV</sequence>
<keyword evidence="7" id="KW-0547">Nucleotide-binding</keyword>
<keyword evidence="9" id="KW-0067">ATP-binding</keyword>
<name>A0ABT7HJM6_9FUSO</name>
<protein>
    <recommendedName>
        <fullName evidence="3">mevalonate kinase</fullName>
        <ecNumber evidence="3">2.7.1.36</ecNumber>
    </recommendedName>
</protein>
<keyword evidence="8" id="KW-0418">Kinase</keyword>
<dbReference type="PANTHER" id="PTHR43290">
    <property type="entry name" value="MEVALONATE KINASE"/>
    <property type="match status" value="1"/>
</dbReference>
<proteinExistence type="inferred from homology"/>